<dbReference type="PANTHER" id="PTHR30097">
    <property type="entry name" value="CATION EFFLUX SYSTEM PROTEIN CUSB"/>
    <property type="match status" value="1"/>
</dbReference>
<dbReference type="Pfam" id="PF25869">
    <property type="entry name" value="3HB_CusB"/>
    <property type="match status" value="1"/>
</dbReference>
<dbReference type="Pfam" id="PF25919">
    <property type="entry name" value="BSH_CusB"/>
    <property type="match status" value="1"/>
</dbReference>
<feature type="domain" description="CusB-like three alpha-helical bundle" evidence="3">
    <location>
        <begin position="120"/>
        <end position="165"/>
    </location>
</feature>
<evidence type="ECO:0000313" key="6">
    <source>
        <dbReference type="Proteomes" id="UP000278351"/>
    </source>
</evidence>
<keyword evidence="2" id="KW-0732">Signal</keyword>
<dbReference type="Proteomes" id="UP000278351">
    <property type="component" value="Unassembled WGS sequence"/>
</dbReference>
<name>A0A3N4PNZ0_9BACT</name>
<dbReference type="OrthoDB" id="9806939at2"/>
<keyword evidence="1" id="KW-0813">Transport</keyword>
<gene>
    <name evidence="5" type="ORF">EGT74_23940</name>
</gene>
<dbReference type="GO" id="GO:0030313">
    <property type="term" value="C:cell envelope"/>
    <property type="evidence" value="ECO:0007669"/>
    <property type="project" value="TreeGrafter"/>
</dbReference>
<proteinExistence type="predicted"/>
<evidence type="ECO:0000259" key="4">
    <source>
        <dbReference type="Pfam" id="PF25919"/>
    </source>
</evidence>
<dbReference type="AlphaFoldDB" id="A0A3N4PNZ0"/>
<feature type="chain" id="PRO_5018327101" evidence="2">
    <location>
        <begin position="20"/>
        <end position="395"/>
    </location>
</feature>
<dbReference type="InterPro" id="IPR051909">
    <property type="entry name" value="MFP_Cation_Efflux"/>
</dbReference>
<feature type="signal peptide" evidence="2">
    <location>
        <begin position="1"/>
        <end position="19"/>
    </location>
</feature>
<accession>A0A3N4PNZ0</accession>
<organism evidence="5 6">
    <name type="scientific">Chitinophaga lutea</name>
    <dbReference type="NCBI Taxonomy" id="2488634"/>
    <lineage>
        <taxon>Bacteria</taxon>
        <taxon>Pseudomonadati</taxon>
        <taxon>Bacteroidota</taxon>
        <taxon>Chitinophagia</taxon>
        <taxon>Chitinophagales</taxon>
        <taxon>Chitinophagaceae</taxon>
        <taxon>Chitinophaga</taxon>
    </lineage>
</organism>
<sequence>MRKNYIVSILCGLLFTVAACNTKPGAPAAKEGHQEERVDSAVAALAQPVNVRVVTDMPVVTGETGTRIFTVQASGIVAYDTRNQTGIASRVGGRIERMLIRYNYQPVQKGQLIMEIYSPDLAAAQQELLFVAQKSPEMLAGARQRLVLLGMQPAQINSVLQTGKIIYRVPVYSPASGYILEKTAAANAAPSAAAPAVPTGDGMGEMGAGGSSAAPAPAAPAASPVMLREGQYVGAGQSLFTIYQAHNLVAEFSFPSSQAAYLRPGQKLLFHPVSEKAALRSGNIGLIEPVFRNGQNFTLARVYPENNAFRPGQLLTAHVPIVYTSGWWLPEKAVWRLGNKAVVFRRENGSFVPVAVQADGAVQGMVRISTDISGWQLAANAAYLVDSESFIKTQP</sequence>
<comment type="caution">
    <text evidence="5">The sequence shown here is derived from an EMBL/GenBank/DDBJ whole genome shotgun (WGS) entry which is preliminary data.</text>
</comment>
<reference evidence="5 6" key="1">
    <citation type="submission" date="2018-11" db="EMBL/GenBank/DDBJ databases">
        <title>Chitinophaga lutea sp.nov., isolate from arsenic contaminated soil.</title>
        <authorList>
            <person name="Zong Y."/>
        </authorList>
    </citation>
    <scope>NUCLEOTIDE SEQUENCE [LARGE SCALE GENOMIC DNA]</scope>
    <source>
        <strain evidence="5 6">ZY74</strain>
    </source>
</reference>
<evidence type="ECO:0000256" key="2">
    <source>
        <dbReference type="SAM" id="SignalP"/>
    </source>
</evidence>
<dbReference type="RefSeq" id="WP_123849085.1">
    <property type="nucleotide sequence ID" value="NZ_RPDH01000003.1"/>
</dbReference>
<dbReference type="GO" id="GO:0060003">
    <property type="term" value="P:copper ion export"/>
    <property type="evidence" value="ECO:0007669"/>
    <property type="project" value="TreeGrafter"/>
</dbReference>
<dbReference type="GO" id="GO:0015679">
    <property type="term" value="P:plasma membrane copper ion transport"/>
    <property type="evidence" value="ECO:0007669"/>
    <property type="project" value="TreeGrafter"/>
</dbReference>
<dbReference type="PANTHER" id="PTHR30097:SF4">
    <property type="entry name" value="SLR6042 PROTEIN"/>
    <property type="match status" value="1"/>
</dbReference>
<dbReference type="InterPro" id="IPR058791">
    <property type="entry name" value="3HB_CusB"/>
</dbReference>
<protein>
    <submittedName>
        <fullName evidence="5">HlyD family efflux transporter periplasmic adaptor subunit</fullName>
    </submittedName>
</protein>
<dbReference type="PROSITE" id="PS51257">
    <property type="entry name" value="PROKAR_LIPOPROTEIN"/>
    <property type="match status" value="1"/>
</dbReference>
<evidence type="ECO:0000256" key="1">
    <source>
        <dbReference type="ARBA" id="ARBA00022448"/>
    </source>
</evidence>
<evidence type="ECO:0000313" key="5">
    <source>
        <dbReference type="EMBL" id="RPE05440.1"/>
    </source>
</evidence>
<dbReference type="InterPro" id="IPR058790">
    <property type="entry name" value="BSH_CusB"/>
</dbReference>
<keyword evidence="6" id="KW-1185">Reference proteome</keyword>
<dbReference type="Gene3D" id="6.10.140.730">
    <property type="match status" value="1"/>
</dbReference>
<feature type="domain" description="CusB-like barrel-sandwich hybrid" evidence="4">
    <location>
        <begin position="87"/>
        <end position="182"/>
    </location>
</feature>
<evidence type="ECO:0000259" key="3">
    <source>
        <dbReference type="Pfam" id="PF25869"/>
    </source>
</evidence>
<dbReference type="EMBL" id="RPDH01000003">
    <property type="protein sequence ID" value="RPE05440.1"/>
    <property type="molecule type" value="Genomic_DNA"/>
</dbReference>